<keyword evidence="3" id="KW-0233">DNA recombination</keyword>
<feature type="domain" description="DDE" evidence="4">
    <location>
        <begin position="1"/>
        <end position="103"/>
    </location>
</feature>
<reference evidence="5" key="1">
    <citation type="journal article" date="2014" name="Int. J. Syst. Evol. Microbiol.">
        <title>Complete genome sequence of Corynebacterium casei LMG S-19264T (=DSM 44701T), isolated from a smear-ripened cheese.</title>
        <authorList>
            <consortium name="US DOE Joint Genome Institute (JGI-PGF)"/>
            <person name="Walter F."/>
            <person name="Albersmeier A."/>
            <person name="Kalinowski J."/>
            <person name="Ruckert C."/>
        </authorList>
    </citation>
    <scope>NUCLEOTIDE SEQUENCE</scope>
    <source>
        <strain evidence="5">KCTC 32501</strain>
    </source>
</reference>
<evidence type="ECO:0000256" key="1">
    <source>
        <dbReference type="ARBA" id="ARBA00022578"/>
    </source>
</evidence>
<dbReference type="Proteomes" id="UP000614287">
    <property type="component" value="Unassembled WGS sequence"/>
</dbReference>
<keyword evidence="1" id="KW-0815">Transposition</keyword>
<dbReference type="PANTHER" id="PTHR35528">
    <property type="entry name" value="BLL1675 PROTEIN"/>
    <property type="match status" value="1"/>
</dbReference>
<evidence type="ECO:0000313" key="6">
    <source>
        <dbReference type="Proteomes" id="UP000614287"/>
    </source>
</evidence>
<protein>
    <recommendedName>
        <fullName evidence="4">DDE domain-containing protein</fullName>
    </recommendedName>
</protein>
<evidence type="ECO:0000313" key="5">
    <source>
        <dbReference type="EMBL" id="GHA68426.1"/>
    </source>
</evidence>
<dbReference type="GO" id="GO:0003677">
    <property type="term" value="F:DNA binding"/>
    <property type="evidence" value="ECO:0007669"/>
    <property type="project" value="UniProtKB-KW"/>
</dbReference>
<dbReference type="GO" id="GO:0006310">
    <property type="term" value="P:DNA recombination"/>
    <property type="evidence" value="ECO:0007669"/>
    <property type="project" value="UniProtKB-KW"/>
</dbReference>
<dbReference type="NCBIfam" id="NF033587">
    <property type="entry name" value="transpos_IS6"/>
    <property type="match status" value="1"/>
</dbReference>
<dbReference type="GO" id="GO:0032196">
    <property type="term" value="P:transposition"/>
    <property type="evidence" value="ECO:0007669"/>
    <property type="project" value="UniProtKB-KW"/>
</dbReference>
<sequence>MDETYILINGQWYYYYRAVDKHGLTIDFLLSKQRDKTTAMRFFNQAIKQHSSPKTVVMDKSGSNKAAIEKIIDNKHLAINVRQVKYLNNIVEQDHRAIKRSQTHARFQIL</sequence>
<proteinExistence type="predicted"/>
<accession>A0A8J3CMR4</accession>
<organism evidence="5 6">
    <name type="scientific">Formosimonas limnophila</name>
    <dbReference type="NCBI Taxonomy" id="1384487"/>
    <lineage>
        <taxon>Bacteria</taxon>
        <taxon>Pseudomonadati</taxon>
        <taxon>Pseudomonadota</taxon>
        <taxon>Betaproteobacteria</taxon>
        <taxon>Burkholderiales</taxon>
        <taxon>Burkholderiaceae</taxon>
        <taxon>Formosimonas</taxon>
    </lineage>
</organism>
<evidence type="ECO:0000256" key="2">
    <source>
        <dbReference type="ARBA" id="ARBA00023125"/>
    </source>
</evidence>
<dbReference type="InterPro" id="IPR052183">
    <property type="entry name" value="IS_Transposase"/>
</dbReference>
<name>A0A8J3CMR4_9BURK</name>
<comment type="caution">
    <text evidence="5">The sequence shown here is derived from an EMBL/GenBank/DDBJ whole genome shotgun (WGS) entry which is preliminary data.</text>
</comment>
<dbReference type="AlphaFoldDB" id="A0A8J3CMR4"/>
<keyword evidence="2" id="KW-0238">DNA-binding</keyword>
<reference evidence="5" key="2">
    <citation type="submission" date="2020-09" db="EMBL/GenBank/DDBJ databases">
        <authorList>
            <person name="Sun Q."/>
            <person name="Kim S."/>
        </authorList>
    </citation>
    <scope>NUCLEOTIDE SEQUENCE</scope>
    <source>
        <strain evidence="5">KCTC 32501</strain>
    </source>
</reference>
<dbReference type="EMBL" id="BMZG01000003">
    <property type="protein sequence ID" value="GHA68426.1"/>
    <property type="molecule type" value="Genomic_DNA"/>
</dbReference>
<dbReference type="Pfam" id="PF13610">
    <property type="entry name" value="DDE_Tnp_IS240"/>
    <property type="match status" value="1"/>
</dbReference>
<evidence type="ECO:0000256" key="3">
    <source>
        <dbReference type="ARBA" id="ARBA00023172"/>
    </source>
</evidence>
<evidence type="ECO:0000259" key="4">
    <source>
        <dbReference type="Pfam" id="PF13610"/>
    </source>
</evidence>
<gene>
    <name evidence="5" type="ORF">GCM10009007_06440</name>
</gene>
<keyword evidence="6" id="KW-1185">Reference proteome</keyword>
<dbReference type="InterPro" id="IPR032874">
    <property type="entry name" value="DDE_dom"/>
</dbReference>
<dbReference type="PANTHER" id="PTHR35528:SF3">
    <property type="entry name" value="BLL1675 PROTEIN"/>
    <property type="match status" value="1"/>
</dbReference>
<dbReference type="InterPro" id="IPR047930">
    <property type="entry name" value="Transpos_IS6"/>
</dbReference>